<evidence type="ECO:0000256" key="3">
    <source>
        <dbReference type="SAM" id="SignalP"/>
    </source>
</evidence>
<feature type="region of interest" description="Disordered" evidence="2">
    <location>
        <begin position="138"/>
        <end position="157"/>
    </location>
</feature>
<keyword evidence="1" id="KW-0378">Hydrolase</keyword>
<evidence type="ECO:0000256" key="1">
    <source>
        <dbReference type="ARBA" id="ARBA00022801"/>
    </source>
</evidence>
<dbReference type="GO" id="GO:0016787">
    <property type="term" value="F:hydrolase activity"/>
    <property type="evidence" value="ECO:0007669"/>
    <property type="project" value="UniProtKB-KW"/>
</dbReference>
<dbReference type="Pfam" id="PF04203">
    <property type="entry name" value="Sortase"/>
    <property type="match status" value="1"/>
</dbReference>
<name>A0A1W2C746_9MICO</name>
<dbReference type="Proteomes" id="UP000192634">
    <property type="component" value="Unassembled WGS sequence"/>
</dbReference>
<protein>
    <recommendedName>
        <fullName evidence="6">Sortase family protein</fullName>
    </recommendedName>
</protein>
<dbReference type="InterPro" id="IPR023365">
    <property type="entry name" value="Sortase_dom-sf"/>
</dbReference>
<feature type="chain" id="PRO_5012054407" description="Sortase family protein" evidence="3">
    <location>
        <begin position="36"/>
        <end position="664"/>
    </location>
</feature>
<evidence type="ECO:0000313" key="4">
    <source>
        <dbReference type="EMBL" id="SMC81085.1"/>
    </source>
</evidence>
<dbReference type="EMBL" id="FWXN01000010">
    <property type="protein sequence ID" value="SMC81085.1"/>
    <property type="molecule type" value="Genomic_DNA"/>
</dbReference>
<dbReference type="SUPFAM" id="SSF63817">
    <property type="entry name" value="Sortase"/>
    <property type="match status" value="1"/>
</dbReference>
<sequence length="664" mass="70245">MRLPRSRRLPRALGVFAGVSALLLAGLATATPAQAGDVPPAPVTEFRAPVCAGTTSQDPKQVNPGDHHGETDLTRVFGARLVSYNKGNVVPLYDTFGGADGAYPALCGTYYDPETQGPKSVWMFCTDVRSKVCGDLGPGGTLSEGATPKGEMSDLPKNSRLDKTQERIIGWLLQNGHPYDRSPGEPATTRADQTSSANRFALQNLIWCVSDPDLTNATFQAMCSRNLPQTEMDRILSMTAETAVVNLLLTSSGDVVVGTPREITLNTNVYNQPITLNATGTAAGSLTVCGGPAALNGNQLTVSGTDPTQNTTVKLCLTPSKAGSYGLEATAAAVSSDHLQWAQSGSDCQVFARFRHDAGAPVSARIGFTIKQGLDNSTKSQPKLTTKASHKVARPGAKLHDTVKLTGFKAGHGSRGTATLFGPLTKVTSKSCTPANKVASVSFTPRNGSVRTSKIKVTRPGYYTWVASTSADSKNKAASHKCGLAVETTLVRKKQYNISKVDTGFSGVAASDQTLARMRPNTVSMPATQLNATLTGSGHRKGRMLIPGDVQTVGQLNASAAIGDKVGTTVLAGHVSDAKDRPGAMWSLKKARKGQVITVDANGKKVKYRVTKVERFSRAGKLPARLFNTAGQHRLVLISCADKVTKDGRWHYTNNLVVTAVPVK</sequence>
<organism evidence="4 5">
    <name type="scientific">Janibacter indicus</name>
    <dbReference type="NCBI Taxonomy" id="857417"/>
    <lineage>
        <taxon>Bacteria</taxon>
        <taxon>Bacillati</taxon>
        <taxon>Actinomycetota</taxon>
        <taxon>Actinomycetes</taxon>
        <taxon>Micrococcales</taxon>
        <taxon>Intrasporangiaceae</taxon>
        <taxon>Janibacter</taxon>
    </lineage>
</organism>
<gene>
    <name evidence="4" type="ORF">SAMN06296429_11088</name>
</gene>
<reference evidence="4 5" key="1">
    <citation type="submission" date="2017-04" db="EMBL/GenBank/DDBJ databases">
        <authorList>
            <person name="Afonso C.L."/>
            <person name="Miller P.J."/>
            <person name="Scott M.A."/>
            <person name="Spackman E."/>
            <person name="Goraichik I."/>
            <person name="Dimitrov K.M."/>
            <person name="Suarez D.L."/>
            <person name="Swayne D.E."/>
        </authorList>
    </citation>
    <scope>NUCLEOTIDE SEQUENCE [LARGE SCALE GENOMIC DNA]</scope>
    <source>
        <strain evidence="4 5">CGMCC 1.12511</strain>
    </source>
</reference>
<dbReference type="InterPro" id="IPR005754">
    <property type="entry name" value="Sortase"/>
</dbReference>
<evidence type="ECO:0008006" key="6">
    <source>
        <dbReference type="Google" id="ProtNLM"/>
    </source>
</evidence>
<feature type="signal peptide" evidence="3">
    <location>
        <begin position="1"/>
        <end position="35"/>
    </location>
</feature>
<accession>A0A1W2C746</accession>
<evidence type="ECO:0000313" key="5">
    <source>
        <dbReference type="Proteomes" id="UP000192634"/>
    </source>
</evidence>
<proteinExistence type="predicted"/>
<dbReference type="CDD" id="cd05829">
    <property type="entry name" value="Sortase_F"/>
    <property type="match status" value="1"/>
</dbReference>
<keyword evidence="3" id="KW-0732">Signal</keyword>
<dbReference type="InterPro" id="IPR042001">
    <property type="entry name" value="Sortase_F"/>
</dbReference>
<dbReference type="AlphaFoldDB" id="A0A1W2C746"/>
<evidence type="ECO:0000256" key="2">
    <source>
        <dbReference type="SAM" id="MobiDB-lite"/>
    </source>
</evidence>
<dbReference type="Gene3D" id="2.40.260.10">
    <property type="entry name" value="Sortase"/>
    <property type="match status" value="1"/>
</dbReference>